<dbReference type="EMBL" id="ASPP01026710">
    <property type="protein sequence ID" value="ETO06878.1"/>
    <property type="molecule type" value="Genomic_DNA"/>
</dbReference>
<dbReference type="GO" id="GO:0042274">
    <property type="term" value="P:ribosomal small subunit biogenesis"/>
    <property type="evidence" value="ECO:0007669"/>
    <property type="project" value="TreeGrafter"/>
</dbReference>
<dbReference type="OrthoDB" id="1724687at2759"/>
<dbReference type="PANTHER" id="PTHR11278">
    <property type="entry name" value="40S RIBOSOMAL PROTEIN S7"/>
    <property type="match status" value="1"/>
</dbReference>
<dbReference type="PANTHER" id="PTHR11278:SF0">
    <property type="entry name" value="SMALL RIBOSOMAL SUBUNIT PROTEIN ES7"/>
    <property type="match status" value="1"/>
</dbReference>
<dbReference type="InterPro" id="IPR000554">
    <property type="entry name" value="Ribosomal_eS7"/>
</dbReference>
<comment type="similarity">
    <text evidence="1">Belongs to the eukaryotic ribosomal protein eS7 family.</text>
</comment>
<dbReference type="GO" id="GO:0006364">
    <property type="term" value="P:rRNA processing"/>
    <property type="evidence" value="ECO:0007669"/>
    <property type="project" value="TreeGrafter"/>
</dbReference>
<dbReference type="GO" id="GO:0006412">
    <property type="term" value="P:translation"/>
    <property type="evidence" value="ECO:0007669"/>
    <property type="project" value="InterPro"/>
</dbReference>
<dbReference type="Proteomes" id="UP000023152">
    <property type="component" value="Unassembled WGS sequence"/>
</dbReference>
<dbReference type="GO" id="GO:0022627">
    <property type="term" value="C:cytosolic small ribosomal subunit"/>
    <property type="evidence" value="ECO:0007669"/>
    <property type="project" value="TreeGrafter"/>
</dbReference>
<protein>
    <submittedName>
        <fullName evidence="6">40S ribosomal protein S7</fullName>
    </submittedName>
</protein>
<dbReference type="AlphaFoldDB" id="X6LYB2"/>
<proteinExistence type="inferred from homology"/>
<dbReference type="GO" id="GO:0003735">
    <property type="term" value="F:structural constituent of ribosome"/>
    <property type="evidence" value="ECO:0007669"/>
    <property type="project" value="InterPro"/>
</dbReference>
<keyword evidence="2 6" id="KW-0689">Ribosomal protein</keyword>
<gene>
    <name evidence="6" type="ORF">RFI_30514</name>
</gene>
<feature type="compositionally biased region" description="Low complexity" evidence="4">
    <location>
        <begin position="88"/>
        <end position="99"/>
    </location>
</feature>
<evidence type="ECO:0000256" key="1">
    <source>
        <dbReference type="ARBA" id="ARBA00007820"/>
    </source>
</evidence>
<evidence type="ECO:0000256" key="3">
    <source>
        <dbReference type="ARBA" id="ARBA00023274"/>
    </source>
</evidence>
<name>X6LYB2_RETFI</name>
<keyword evidence="5" id="KW-1133">Transmembrane helix</keyword>
<evidence type="ECO:0000313" key="6">
    <source>
        <dbReference type="EMBL" id="ETO06878.1"/>
    </source>
</evidence>
<keyword evidence="7" id="KW-1185">Reference proteome</keyword>
<comment type="caution">
    <text evidence="6">The sequence shown here is derived from an EMBL/GenBank/DDBJ whole genome shotgun (WGS) entry which is preliminary data.</text>
</comment>
<organism evidence="6 7">
    <name type="scientific">Reticulomyxa filosa</name>
    <dbReference type="NCBI Taxonomy" id="46433"/>
    <lineage>
        <taxon>Eukaryota</taxon>
        <taxon>Sar</taxon>
        <taxon>Rhizaria</taxon>
        <taxon>Retaria</taxon>
        <taxon>Foraminifera</taxon>
        <taxon>Monothalamids</taxon>
        <taxon>Reticulomyxidae</taxon>
        <taxon>Reticulomyxa</taxon>
    </lineage>
</organism>
<feature type="region of interest" description="Disordered" evidence="4">
    <location>
        <begin position="55"/>
        <end position="141"/>
    </location>
</feature>
<dbReference type="GO" id="GO:0030686">
    <property type="term" value="C:90S preribosome"/>
    <property type="evidence" value="ECO:0007669"/>
    <property type="project" value="TreeGrafter"/>
</dbReference>
<evidence type="ECO:0000256" key="4">
    <source>
        <dbReference type="SAM" id="MobiDB-lite"/>
    </source>
</evidence>
<reference evidence="6 7" key="1">
    <citation type="journal article" date="2013" name="Curr. Biol.">
        <title>The Genome of the Foraminiferan Reticulomyxa filosa.</title>
        <authorList>
            <person name="Glockner G."/>
            <person name="Hulsmann N."/>
            <person name="Schleicher M."/>
            <person name="Noegel A.A."/>
            <person name="Eichinger L."/>
            <person name="Gallinger C."/>
            <person name="Pawlowski J."/>
            <person name="Sierra R."/>
            <person name="Euteneuer U."/>
            <person name="Pillet L."/>
            <person name="Moustafa A."/>
            <person name="Platzer M."/>
            <person name="Groth M."/>
            <person name="Szafranski K."/>
            <person name="Schliwa M."/>
        </authorList>
    </citation>
    <scope>NUCLEOTIDE SEQUENCE [LARGE SCALE GENOMIC DNA]</scope>
</reference>
<dbReference type="GO" id="GO:0032040">
    <property type="term" value="C:small-subunit processome"/>
    <property type="evidence" value="ECO:0007669"/>
    <property type="project" value="TreeGrafter"/>
</dbReference>
<evidence type="ECO:0000256" key="5">
    <source>
        <dbReference type="SAM" id="Phobius"/>
    </source>
</evidence>
<sequence>MQNTCEIKYIWLNKSILKLHYFEVNGPFTCYSIIEVKKPMSQAPEKKSFLVAQTHKKHNQLEQKKGPSQGQNKQAKDKNSQPKPNPNQPKAKANPNQKKAPPKPKANQKKEQKKAHREKVSDKASAQKKGGKKPVSAAATQKLARERLQVIIRSKYQNPTSNVKPTNLESRICEYLVDLEASDKDLKSSLRDLGIVAAREQTITSTKKAIVIFVPFRQLSRWQKIQGRVAVELEKKFSGQDVLFLAQRKVMKLHVKQKKITFFGKGGEVIFKDIKNNYPRPRNQTITSVHESILNDLVFPSKIVGKRLRFRVGGKRILKVYVLFLFVDYYICFFIFFMSLFLDPKNSKEIEPKLQTYETIYKKLTKKTANFVFPQCISLNRGVSFFLYCRFFVDLNLFKQNVTIKNAMIHDKENLNENSAIRTKNLK</sequence>
<dbReference type="Pfam" id="PF01251">
    <property type="entry name" value="Ribosomal_S7e"/>
    <property type="match status" value="1"/>
</dbReference>
<keyword evidence="5" id="KW-0472">Membrane</keyword>
<evidence type="ECO:0000313" key="7">
    <source>
        <dbReference type="Proteomes" id="UP000023152"/>
    </source>
</evidence>
<keyword evidence="5" id="KW-0812">Transmembrane</keyword>
<feature type="transmembrane region" description="Helical" evidence="5">
    <location>
        <begin position="317"/>
        <end position="342"/>
    </location>
</feature>
<accession>X6LYB2</accession>
<evidence type="ECO:0000256" key="2">
    <source>
        <dbReference type="ARBA" id="ARBA00022980"/>
    </source>
</evidence>
<keyword evidence="3" id="KW-0687">Ribonucleoprotein</keyword>